<sequence length="111" mass="12418">MSQKSIFIRALVAGQSSPPSLLILNFLFGLWSGSSECSTRACFNPLSLAPGSLPFLSSCFLSIPRSTILTIRLLFSPMASVTVIFFYRSERLLLSFIKFVFFYMDLLKFGI</sequence>
<name>A0AAN9HZ70_CROPI</name>
<comment type="caution">
    <text evidence="1">The sequence shown here is derived from an EMBL/GenBank/DDBJ whole genome shotgun (WGS) entry which is preliminary data.</text>
</comment>
<accession>A0AAN9HZ70</accession>
<proteinExistence type="predicted"/>
<reference evidence="1 2" key="1">
    <citation type="submission" date="2024-01" db="EMBL/GenBank/DDBJ databases">
        <title>The genomes of 5 underutilized Papilionoideae crops provide insights into root nodulation and disease resistanc.</title>
        <authorList>
            <person name="Yuan L."/>
        </authorList>
    </citation>
    <scope>NUCLEOTIDE SEQUENCE [LARGE SCALE GENOMIC DNA]</scope>
    <source>
        <strain evidence="1">ZHUSHIDOU_FW_LH</strain>
        <tissue evidence="1">Leaf</tissue>
    </source>
</reference>
<organism evidence="1 2">
    <name type="scientific">Crotalaria pallida</name>
    <name type="common">Smooth rattlebox</name>
    <name type="synonym">Crotalaria striata</name>
    <dbReference type="NCBI Taxonomy" id="3830"/>
    <lineage>
        <taxon>Eukaryota</taxon>
        <taxon>Viridiplantae</taxon>
        <taxon>Streptophyta</taxon>
        <taxon>Embryophyta</taxon>
        <taxon>Tracheophyta</taxon>
        <taxon>Spermatophyta</taxon>
        <taxon>Magnoliopsida</taxon>
        <taxon>eudicotyledons</taxon>
        <taxon>Gunneridae</taxon>
        <taxon>Pentapetalae</taxon>
        <taxon>rosids</taxon>
        <taxon>fabids</taxon>
        <taxon>Fabales</taxon>
        <taxon>Fabaceae</taxon>
        <taxon>Papilionoideae</taxon>
        <taxon>50 kb inversion clade</taxon>
        <taxon>genistoids sensu lato</taxon>
        <taxon>core genistoids</taxon>
        <taxon>Crotalarieae</taxon>
        <taxon>Crotalaria</taxon>
    </lineage>
</organism>
<evidence type="ECO:0000313" key="1">
    <source>
        <dbReference type="EMBL" id="KAK7259149.1"/>
    </source>
</evidence>
<keyword evidence="2" id="KW-1185">Reference proteome</keyword>
<gene>
    <name evidence="1" type="ORF">RIF29_24748</name>
</gene>
<protein>
    <submittedName>
        <fullName evidence="1">Uncharacterized protein</fullName>
    </submittedName>
</protein>
<dbReference type="EMBL" id="JAYWIO010000005">
    <property type="protein sequence ID" value="KAK7259149.1"/>
    <property type="molecule type" value="Genomic_DNA"/>
</dbReference>
<dbReference type="AlphaFoldDB" id="A0AAN9HZ70"/>
<dbReference type="Proteomes" id="UP001372338">
    <property type="component" value="Unassembled WGS sequence"/>
</dbReference>
<evidence type="ECO:0000313" key="2">
    <source>
        <dbReference type="Proteomes" id="UP001372338"/>
    </source>
</evidence>